<gene>
    <name evidence="1" type="ORF">BDP55DRAFT_671309</name>
</gene>
<sequence>MLLLGGRCSMLDAGYGVQGVSNQREGDSGSDTLARPLTPNLALAILNIEACGPTSITRIRLPRDKWGVSWPSLVINECSSQ</sequence>
<keyword evidence="2" id="KW-1185">Reference proteome</keyword>
<dbReference type="Proteomes" id="UP001224890">
    <property type="component" value="Unassembled WGS sequence"/>
</dbReference>
<dbReference type="EMBL" id="JAHMHR010000034">
    <property type="protein sequence ID" value="KAK1672901.1"/>
    <property type="molecule type" value="Genomic_DNA"/>
</dbReference>
<reference evidence="1" key="1">
    <citation type="submission" date="2021-06" db="EMBL/GenBank/DDBJ databases">
        <title>Comparative genomics, transcriptomics and evolutionary studies reveal genomic signatures of adaptation to plant cell wall in hemibiotrophic fungi.</title>
        <authorList>
            <consortium name="DOE Joint Genome Institute"/>
            <person name="Baroncelli R."/>
            <person name="Diaz J.F."/>
            <person name="Benocci T."/>
            <person name="Peng M."/>
            <person name="Battaglia E."/>
            <person name="Haridas S."/>
            <person name="Andreopoulos W."/>
            <person name="Labutti K."/>
            <person name="Pangilinan J."/>
            <person name="Floch G.L."/>
            <person name="Makela M.R."/>
            <person name="Henrissat B."/>
            <person name="Grigoriev I.V."/>
            <person name="Crouch J.A."/>
            <person name="De Vries R.P."/>
            <person name="Sukno S.A."/>
            <person name="Thon M.R."/>
        </authorList>
    </citation>
    <scope>NUCLEOTIDE SEQUENCE</scope>
    <source>
        <strain evidence="1">CBS 193.32</strain>
    </source>
</reference>
<dbReference type="AlphaFoldDB" id="A0AAJ0AJK5"/>
<name>A0AAJ0AJK5_9PEZI</name>
<evidence type="ECO:0000313" key="1">
    <source>
        <dbReference type="EMBL" id="KAK1672901.1"/>
    </source>
</evidence>
<evidence type="ECO:0000313" key="2">
    <source>
        <dbReference type="Proteomes" id="UP001224890"/>
    </source>
</evidence>
<dbReference type="RefSeq" id="XP_060426904.1">
    <property type="nucleotide sequence ID" value="XM_060575446.1"/>
</dbReference>
<dbReference type="GeneID" id="85459972"/>
<comment type="caution">
    <text evidence="1">The sequence shown here is derived from an EMBL/GenBank/DDBJ whole genome shotgun (WGS) entry which is preliminary data.</text>
</comment>
<accession>A0AAJ0AJK5</accession>
<proteinExistence type="predicted"/>
<protein>
    <submittedName>
        <fullName evidence="1">Uncharacterized protein</fullName>
    </submittedName>
</protein>
<organism evidence="1 2">
    <name type="scientific">Colletotrichum godetiae</name>
    <dbReference type="NCBI Taxonomy" id="1209918"/>
    <lineage>
        <taxon>Eukaryota</taxon>
        <taxon>Fungi</taxon>
        <taxon>Dikarya</taxon>
        <taxon>Ascomycota</taxon>
        <taxon>Pezizomycotina</taxon>
        <taxon>Sordariomycetes</taxon>
        <taxon>Hypocreomycetidae</taxon>
        <taxon>Glomerellales</taxon>
        <taxon>Glomerellaceae</taxon>
        <taxon>Colletotrichum</taxon>
        <taxon>Colletotrichum acutatum species complex</taxon>
    </lineage>
</organism>